<evidence type="ECO:0000313" key="1">
    <source>
        <dbReference type="EMBL" id="DAE17089.1"/>
    </source>
</evidence>
<accession>A0A8S5QE56</accession>
<organism evidence="1">
    <name type="scientific">Siphoviridae sp. ctbvd11</name>
    <dbReference type="NCBI Taxonomy" id="2825567"/>
    <lineage>
        <taxon>Viruses</taxon>
        <taxon>Duplodnaviria</taxon>
        <taxon>Heunggongvirae</taxon>
        <taxon>Uroviricota</taxon>
        <taxon>Caudoviricetes</taxon>
    </lineage>
</organism>
<protein>
    <submittedName>
        <fullName evidence="1">Uncharacterized protein</fullName>
    </submittedName>
</protein>
<proteinExistence type="predicted"/>
<reference evidence="1" key="1">
    <citation type="journal article" date="2021" name="Proc. Natl. Acad. Sci. U.S.A.">
        <title>A Catalog of Tens of Thousands of Viruses from Human Metagenomes Reveals Hidden Associations with Chronic Diseases.</title>
        <authorList>
            <person name="Tisza M.J."/>
            <person name="Buck C.B."/>
        </authorList>
    </citation>
    <scope>NUCLEOTIDE SEQUENCE</scope>
    <source>
        <strain evidence="1">Ctbvd11</strain>
    </source>
</reference>
<dbReference type="EMBL" id="BK015636">
    <property type="protein sequence ID" value="DAE17089.1"/>
    <property type="molecule type" value="Genomic_DNA"/>
</dbReference>
<name>A0A8S5QE56_9CAUD</name>
<sequence length="47" mass="5638">MIKIIQIMEVSLRNHTDVVRCFTQLFRIFAFGKLDLILQVSYTMYLK</sequence>